<evidence type="ECO:0000256" key="2">
    <source>
        <dbReference type="ARBA" id="ARBA00022729"/>
    </source>
</evidence>
<dbReference type="InterPro" id="IPR001087">
    <property type="entry name" value="GDSL"/>
</dbReference>
<keyword evidence="3" id="KW-0378">Hydrolase</keyword>
<dbReference type="InterPro" id="IPR035669">
    <property type="entry name" value="SGNH_plant_lipase-like"/>
</dbReference>
<protein>
    <recommendedName>
        <fullName evidence="7">Esterase</fullName>
    </recommendedName>
</protein>
<dbReference type="Proteomes" id="UP000479710">
    <property type="component" value="Unassembled WGS sequence"/>
</dbReference>
<dbReference type="OrthoDB" id="1600564at2759"/>
<name>A0A6G1DHN8_9ORYZ</name>
<keyword evidence="4" id="KW-0325">Glycoprotein</keyword>
<comment type="caution">
    <text evidence="5">The sequence shown here is derived from an EMBL/GenBank/DDBJ whole genome shotgun (WGS) entry which is preliminary data.</text>
</comment>
<evidence type="ECO:0000256" key="3">
    <source>
        <dbReference type="ARBA" id="ARBA00022801"/>
    </source>
</evidence>
<dbReference type="Gene3D" id="3.40.50.1110">
    <property type="entry name" value="SGNH hydrolase"/>
    <property type="match status" value="1"/>
</dbReference>
<dbReference type="Pfam" id="PF00657">
    <property type="entry name" value="Lipase_GDSL"/>
    <property type="match status" value="1"/>
</dbReference>
<accession>A0A6G1DHN8</accession>
<dbReference type="AlphaFoldDB" id="A0A6G1DHN8"/>
<comment type="similarity">
    <text evidence="1">Belongs to the 'GDSL' lipolytic enzyme family.</text>
</comment>
<dbReference type="PANTHER" id="PTHR22835:SF498">
    <property type="entry name" value="GDSL-LIKE LIPASE_ACYLHYDROLASE FAMILY PROTEIN, EXPRESSED"/>
    <property type="match status" value="1"/>
</dbReference>
<reference evidence="5 6" key="1">
    <citation type="submission" date="2019-11" db="EMBL/GenBank/DDBJ databases">
        <title>Whole genome sequence of Oryza granulata.</title>
        <authorList>
            <person name="Li W."/>
        </authorList>
    </citation>
    <scope>NUCLEOTIDE SEQUENCE [LARGE SCALE GENOMIC DNA]</scope>
    <source>
        <strain evidence="6">cv. Menghai</strain>
        <tissue evidence="5">Leaf</tissue>
    </source>
</reference>
<dbReference type="PANTHER" id="PTHR22835">
    <property type="entry name" value="ZINC FINGER FYVE DOMAIN CONTAINING PROTEIN"/>
    <property type="match status" value="1"/>
</dbReference>
<feature type="non-terminal residue" evidence="5">
    <location>
        <position position="1"/>
    </location>
</feature>
<keyword evidence="2" id="KW-0732">Signal</keyword>
<dbReference type="InterPro" id="IPR036514">
    <property type="entry name" value="SGNH_hydro_sf"/>
</dbReference>
<sequence length="270" mass="30355">FGRPTGRFCNGRLIVDFLAEGLGLPFLTPFLRGKTAENFRQGANFAVGGATALSQEFFKEMGLDLTNIPPFSLDVQLEWFKGVFHSLACTDEERKKIMSKSLFLMGEIGGNDYNQPFFQNRSFATEIKPLVPKVIAKIENAIKVLIDLGAKTIVVPGNFPIGCVPGYLGMFRSKSGPEDYDAFGCIKWLNHFSEYHNHALKRMLYRIKHDHTVTIFYYDYYNTTLEITRHPAIHGFKKETVLVACYEGGSLCPDPSTHISWDGLHLTEAA</sequence>
<keyword evidence="6" id="KW-1185">Reference proteome</keyword>
<dbReference type="EMBL" id="SPHZ02000006">
    <property type="protein sequence ID" value="KAF0911939.1"/>
    <property type="molecule type" value="Genomic_DNA"/>
</dbReference>
<organism evidence="5 6">
    <name type="scientific">Oryza meyeriana var. granulata</name>
    <dbReference type="NCBI Taxonomy" id="110450"/>
    <lineage>
        <taxon>Eukaryota</taxon>
        <taxon>Viridiplantae</taxon>
        <taxon>Streptophyta</taxon>
        <taxon>Embryophyta</taxon>
        <taxon>Tracheophyta</taxon>
        <taxon>Spermatophyta</taxon>
        <taxon>Magnoliopsida</taxon>
        <taxon>Liliopsida</taxon>
        <taxon>Poales</taxon>
        <taxon>Poaceae</taxon>
        <taxon>BOP clade</taxon>
        <taxon>Oryzoideae</taxon>
        <taxon>Oryzeae</taxon>
        <taxon>Oryzinae</taxon>
        <taxon>Oryza</taxon>
        <taxon>Oryza meyeriana</taxon>
    </lineage>
</organism>
<dbReference type="CDD" id="cd01837">
    <property type="entry name" value="SGNH_plant_lipase_like"/>
    <property type="match status" value="1"/>
</dbReference>
<evidence type="ECO:0000256" key="4">
    <source>
        <dbReference type="ARBA" id="ARBA00023180"/>
    </source>
</evidence>
<evidence type="ECO:0000313" key="5">
    <source>
        <dbReference type="EMBL" id="KAF0911939.1"/>
    </source>
</evidence>
<dbReference type="GO" id="GO:0016788">
    <property type="term" value="F:hydrolase activity, acting on ester bonds"/>
    <property type="evidence" value="ECO:0007669"/>
    <property type="project" value="InterPro"/>
</dbReference>
<evidence type="ECO:0000256" key="1">
    <source>
        <dbReference type="ARBA" id="ARBA00008668"/>
    </source>
</evidence>
<evidence type="ECO:0000313" key="6">
    <source>
        <dbReference type="Proteomes" id="UP000479710"/>
    </source>
</evidence>
<evidence type="ECO:0008006" key="7">
    <source>
        <dbReference type="Google" id="ProtNLM"/>
    </source>
</evidence>
<proteinExistence type="inferred from homology"/>
<gene>
    <name evidence="5" type="ORF">E2562_012754</name>
</gene>